<dbReference type="InterPro" id="IPR008207">
    <property type="entry name" value="Sig_transdc_His_kin_Hpt_dom"/>
</dbReference>
<accession>A0A173XU21</accession>
<evidence type="ECO:0000313" key="4">
    <source>
        <dbReference type="Proteomes" id="UP000092714"/>
    </source>
</evidence>
<dbReference type="GeneID" id="42774816"/>
<feature type="domain" description="HPt" evidence="2">
    <location>
        <begin position="18"/>
        <end position="118"/>
    </location>
</feature>
<sequence length="118" mass="13813">MKFRFICYTDAMIRLQGDNVLFFNLLKKFSESYVEYIKRIEFLINNSDYMEAYEVVHLIKGTAANLSMKSLEVVSEKLCYALSDADEVAIESYLVKFKREFQYVLDEIKEYLSVGGDL</sequence>
<evidence type="ECO:0000256" key="1">
    <source>
        <dbReference type="PROSITE-ProRule" id="PRU00110"/>
    </source>
</evidence>
<comment type="caution">
    <text evidence="3">The sequence shown here is derived from an EMBL/GenBank/DDBJ whole genome shotgun (WGS) entry which is preliminary data.</text>
</comment>
<keyword evidence="4" id="KW-1185">Reference proteome</keyword>
<keyword evidence="1" id="KW-0597">Phosphoprotein</keyword>
<dbReference type="Gene3D" id="1.20.120.160">
    <property type="entry name" value="HPT domain"/>
    <property type="match status" value="1"/>
</dbReference>
<evidence type="ECO:0000313" key="3">
    <source>
        <dbReference type="EMBL" id="OBY10894.1"/>
    </source>
</evidence>
<dbReference type="GO" id="GO:0000160">
    <property type="term" value="P:phosphorelay signal transduction system"/>
    <property type="evidence" value="ECO:0007669"/>
    <property type="project" value="InterPro"/>
</dbReference>
<dbReference type="Proteomes" id="UP000092714">
    <property type="component" value="Unassembled WGS sequence"/>
</dbReference>
<organism evidence="3 4">
    <name type="scientific">Clostridium paraputrificum</name>
    <dbReference type="NCBI Taxonomy" id="29363"/>
    <lineage>
        <taxon>Bacteria</taxon>
        <taxon>Bacillati</taxon>
        <taxon>Bacillota</taxon>
        <taxon>Clostridia</taxon>
        <taxon>Eubacteriales</taxon>
        <taxon>Clostridiaceae</taxon>
        <taxon>Clostridium</taxon>
    </lineage>
</organism>
<dbReference type="PROSITE" id="PS50894">
    <property type="entry name" value="HPT"/>
    <property type="match status" value="1"/>
</dbReference>
<dbReference type="SUPFAM" id="SSF47226">
    <property type="entry name" value="Histidine-containing phosphotransfer domain, HPT domain"/>
    <property type="match status" value="1"/>
</dbReference>
<dbReference type="EMBL" id="MAPZ01000019">
    <property type="protein sequence ID" value="OBY10894.1"/>
    <property type="molecule type" value="Genomic_DNA"/>
</dbReference>
<gene>
    <name evidence="3" type="ORF">CP373A1_10380</name>
</gene>
<reference evidence="3 4" key="1">
    <citation type="submission" date="2016-06" db="EMBL/GenBank/DDBJ databases">
        <authorList>
            <person name="Kjaerup R.B."/>
            <person name="Dalgaard T.S."/>
            <person name="Juul-Madsen H.R."/>
        </authorList>
    </citation>
    <scope>NUCLEOTIDE SEQUENCE [LARGE SCALE GENOMIC DNA]</scope>
    <source>
        <strain evidence="3 4">373-A1</strain>
    </source>
</reference>
<proteinExistence type="predicted"/>
<dbReference type="InterPro" id="IPR036641">
    <property type="entry name" value="HPT_dom_sf"/>
</dbReference>
<dbReference type="RefSeq" id="WP_027096981.1">
    <property type="nucleotide sequence ID" value="NZ_CABHIH010000002.1"/>
</dbReference>
<evidence type="ECO:0000259" key="2">
    <source>
        <dbReference type="PROSITE" id="PS50894"/>
    </source>
</evidence>
<dbReference type="Pfam" id="PF01627">
    <property type="entry name" value="Hpt"/>
    <property type="match status" value="1"/>
</dbReference>
<feature type="modified residue" description="Phosphohistidine" evidence="1">
    <location>
        <position position="57"/>
    </location>
</feature>
<name>A0A173XU21_9CLOT</name>
<dbReference type="AlphaFoldDB" id="A0A173XU21"/>
<protein>
    <recommendedName>
        <fullName evidence="2">HPt domain-containing protein</fullName>
    </recommendedName>
</protein>